<dbReference type="NCBIfam" id="TIGR01930">
    <property type="entry name" value="AcCoA-C-Actrans"/>
    <property type="match status" value="1"/>
</dbReference>
<feature type="domain" description="Thiolase C-terminal" evidence="9">
    <location>
        <begin position="277"/>
        <end position="399"/>
    </location>
</feature>
<evidence type="ECO:0000259" key="9">
    <source>
        <dbReference type="Pfam" id="PF02803"/>
    </source>
</evidence>
<dbReference type="EMBL" id="VTEU01000005">
    <property type="protein sequence ID" value="TYS58034.1"/>
    <property type="molecule type" value="Genomic_DNA"/>
</dbReference>
<dbReference type="GO" id="GO:0006635">
    <property type="term" value="P:fatty acid beta-oxidation"/>
    <property type="evidence" value="ECO:0007669"/>
    <property type="project" value="TreeGrafter"/>
</dbReference>
<dbReference type="PIRSF" id="PIRSF000429">
    <property type="entry name" value="Ac-CoA_Ac_transf"/>
    <property type="match status" value="1"/>
</dbReference>
<evidence type="ECO:0000313" key="10">
    <source>
        <dbReference type="EMBL" id="TYS58034.1"/>
    </source>
</evidence>
<feature type="active site" description="Proton acceptor" evidence="6">
    <location>
        <position position="386"/>
    </location>
</feature>
<dbReference type="InterPro" id="IPR016039">
    <property type="entry name" value="Thiolase-like"/>
</dbReference>
<dbReference type="PANTHER" id="PTHR43853:SF2">
    <property type="entry name" value="3-OXOADIPYL-COA_3-OXO-5,6-DEHYDROSUBERYL-COA THIOLASE"/>
    <property type="match status" value="1"/>
</dbReference>
<evidence type="ECO:0000256" key="1">
    <source>
        <dbReference type="ARBA" id="ARBA00005189"/>
    </source>
</evidence>
<dbReference type="InterPro" id="IPR020617">
    <property type="entry name" value="Thiolase_C"/>
</dbReference>
<dbReference type="Pfam" id="PF02803">
    <property type="entry name" value="Thiolase_C"/>
    <property type="match status" value="1"/>
</dbReference>
<dbReference type="PROSITE" id="PS00098">
    <property type="entry name" value="THIOLASE_1"/>
    <property type="match status" value="1"/>
</dbReference>
<sequence length="403" mass="43128">MKEVVIVDACRTPIGRYKGALKAVRPDDLGAIVIKALVERNPNVPVNEIEEVVFGNANQAGEDNRNVARMSALLAGLPVEVAGTTINRLCGSGLDAVNYAARAIMVGEGDIFIAGGTESMTRAPFVMAKPEMDYPRGNMELMDTTIGWRFTNRKLEKMYGVDTMPQTAENVAKEFSVSREDQDVFAYESQQKAKVAMESDRFKEEMVPVTIVDRKGKETIVDCDEHPRPDTTLEKLGNLKPIFGEGTSITAGNASGVNDGASALLLMSAEKAKELGLKPLARCVTSAAAGLTPSIMGIGPIYAARKALGRAGLSVGDLDLIELNEAFASQSLECIRQLELDPSKVNVNGGAIAFGHPLGASGARILTTLVHEMNKREVRYGLATMCVGVGQGIATIVERLQES</sequence>
<dbReference type="PANTHER" id="PTHR43853">
    <property type="entry name" value="3-KETOACYL-COA THIOLASE, PEROXISOMAL"/>
    <property type="match status" value="1"/>
</dbReference>
<dbReference type="Gene3D" id="3.40.47.10">
    <property type="match status" value="1"/>
</dbReference>
<accession>A0AA94WM74</accession>
<dbReference type="GO" id="GO:0010124">
    <property type="term" value="P:phenylacetate catabolic process"/>
    <property type="evidence" value="ECO:0007669"/>
    <property type="project" value="TreeGrafter"/>
</dbReference>
<dbReference type="FunFam" id="3.40.47.10:FF:000010">
    <property type="entry name" value="Acetyl-CoA acetyltransferase (Thiolase)"/>
    <property type="match status" value="1"/>
</dbReference>
<reference evidence="10 11" key="1">
    <citation type="submission" date="2019-08" db="EMBL/GenBank/DDBJ databases">
        <title>Bacillus genomes from the desert of Cuatro Cienegas, Coahuila.</title>
        <authorList>
            <person name="Olmedo-Alvarez G."/>
        </authorList>
    </citation>
    <scope>NUCLEOTIDE SEQUENCE [LARGE SCALE GENOMIC DNA]</scope>
    <source>
        <strain evidence="10 11">CH88_3T</strain>
    </source>
</reference>
<feature type="active site" description="Proton acceptor" evidence="6">
    <location>
        <position position="356"/>
    </location>
</feature>
<keyword evidence="3 7" id="KW-0808">Transferase</keyword>
<dbReference type="Proteomes" id="UP000323393">
    <property type="component" value="Unassembled WGS sequence"/>
</dbReference>
<evidence type="ECO:0000256" key="6">
    <source>
        <dbReference type="PIRSR" id="PIRSR000429-1"/>
    </source>
</evidence>
<proteinExistence type="inferred from homology"/>
<dbReference type="InterPro" id="IPR020610">
    <property type="entry name" value="Thiolase_AS"/>
</dbReference>
<evidence type="ECO:0000256" key="2">
    <source>
        <dbReference type="ARBA" id="ARBA00010982"/>
    </source>
</evidence>
<dbReference type="PROSITE" id="PS00737">
    <property type="entry name" value="THIOLASE_2"/>
    <property type="match status" value="1"/>
</dbReference>
<evidence type="ECO:0000256" key="3">
    <source>
        <dbReference type="ARBA" id="ARBA00022679"/>
    </source>
</evidence>
<keyword evidence="4 7" id="KW-0012">Acyltransferase</keyword>
<feature type="domain" description="Thiolase N-terminal" evidence="8">
    <location>
        <begin position="4"/>
        <end position="269"/>
    </location>
</feature>
<evidence type="ECO:0000256" key="4">
    <source>
        <dbReference type="ARBA" id="ARBA00023315"/>
    </source>
</evidence>
<dbReference type="CDD" id="cd00751">
    <property type="entry name" value="thiolase"/>
    <property type="match status" value="1"/>
</dbReference>
<protein>
    <recommendedName>
        <fullName evidence="5">acetyl-CoA C-acyltransferase</fullName>
        <ecNumber evidence="5">2.3.1.16</ecNumber>
    </recommendedName>
</protein>
<dbReference type="InterPro" id="IPR020615">
    <property type="entry name" value="Thiolase_acyl_enz_int_AS"/>
</dbReference>
<evidence type="ECO:0000259" key="8">
    <source>
        <dbReference type="Pfam" id="PF00108"/>
    </source>
</evidence>
<organism evidence="10 11">
    <name type="scientific">Sutcliffiella horikoshii</name>
    <dbReference type="NCBI Taxonomy" id="79883"/>
    <lineage>
        <taxon>Bacteria</taxon>
        <taxon>Bacillati</taxon>
        <taxon>Bacillota</taxon>
        <taxon>Bacilli</taxon>
        <taxon>Bacillales</taxon>
        <taxon>Bacillaceae</taxon>
        <taxon>Sutcliffiella</taxon>
    </lineage>
</organism>
<evidence type="ECO:0000256" key="7">
    <source>
        <dbReference type="RuleBase" id="RU003557"/>
    </source>
</evidence>
<comment type="similarity">
    <text evidence="2 7">Belongs to the thiolase-like superfamily. Thiolase family.</text>
</comment>
<dbReference type="AlphaFoldDB" id="A0AA94WM74"/>
<dbReference type="PROSITE" id="PS00099">
    <property type="entry name" value="THIOLASE_3"/>
    <property type="match status" value="1"/>
</dbReference>
<dbReference type="Pfam" id="PF00108">
    <property type="entry name" value="Thiolase_N"/>
    <property type="match status" value="1"/>
</dbReference>
<dbReference type="EC" id="2.3.1.16" evidence="5"/>
<comment type="caution">
    <text evidence="10">The sequence shown here is derived from an EMBL/GenBank/DDBJ whole genome shotgun (WGS) entry which is preliminary data.</text>
</comment>
<dbReference type="GO" id="GO:0005737">
    <property type="term" value="C:cytoplasm"/>
    <property type="evidence" value="ECO:0007669"/>
    <property type="project" value="UniProtKB-ARBA"/>
</dbReference>
<evidence type="ECO:0000256" key="5">
    <source>
        <dbReference type="ARBA" id="ARBA00024073"/>
    </source>
</evidence>
<gene>
    <name evidence="10" type="ORF">FZC74_13645</name>
</gene>
<dbReference type="SUPFAM" id="SSF53901">
    <property type="entry name" value="Thiolase-like"/>
    <property type="match status" value="2"/>
</dbReference>
<name>A0AA94WM74_9BACI</name>
<dbReference type="GO" id="GO:0003988">
    <property type="term" value="F:acetyl-CoA C-acyltransferase activity"/>
    <property type="evidence" value="ECO:0007669"/>
    <property type="project" value="UniProtKB-EC"/>
</dbReference>
<dbReference type="InterPro" id="IPR002155">
    <property type="entry name" value="Thiolase"/>
</dbReference>
<dbReference type="InterPro" id="IPR020613">
    <property type="entry name" value="Thiolase_CS"/>
</dbReference>
<dbReference type="InterPro" id="IPR020616">
    <property type="entry name" value="Thiolase_N"/>
</dbReference>
<feature type="active site" description="Acyl-thioester intermediate" evidence="6">
    <location>
        <position position="90"/>
    </location>
</feature>
<dbReference type="InterPro" id="IPR050215">
    <property type="entry name" value="Thiolase-like_sf_Thiolase"/>
</dbReference>
<comment type="pathway">
    <text evidence="1">Lipid metabolism.</text>
</comment>
<dbReference type="RefSeq" id="WP_148966262.1">
    <property type="nucleotide sequence ID" value="NZ_VTEU01000005.1"/>
</dbReference>
<evidence type="ECO:0000313" key="11">
    <source>
        <dbReference type="Proteomes" id="UP000323393"/>
    </source>
</evidence>